<proteinExistence type="predicted"/>
<accession>A0A087TGD8</accession>
<name>A0A087TGD8_STEMI</name>
<reference evidence="1 2" key="1">
    <citation type="submission" date="2013-11" db="EMBL/GenBank/DDBJ databases">
        <title>Genome sequencing of Stegodyphus mimosarum.</title>
        <authorList>
            <person name="Bechsgaard J."/>
        </authorList>
    </citation>
    <scope>NUCLEOTIDE SEQUENCE [LARGE SCALE GENOMIC DNA]</scope>
</reference>
<keyword evidence="1" id="KW-0456">Lyase</keyword>
<evidence type="ECO:0000313" key="1">
    <source>
        <dbReference type="EMBL" id="KFM64177.1"/>
    </source>
</evidence>
<protein>
    <submittedName>
        <fullName evidence="1">Cystathionine gamma-lyase</fullName>
    </submittedName>
</protein>
<gene>
    <name evidence="1" type="ORF">X975_01853</name>
</gene>
<dbReference type="EMBL" id="KK115096">
    <property type="protein sequence ID" value="KFM64177.1"/>
    <property type="molecule type" value="Genomic_DNA"/>
</dbReference>
<dbReference type="STRING" id="407821.A0A087TGD8"/>
<dbReference type="GO" id="GO:0016829">
    <property type="term" value="F:lyase activity"/>
    <property type="evidence" value="ECO:0007669"/>
    <property type="project" value="UniProtKB-KW"/>
</dbReference>
<feature type="non-terminal residue" evidence="1">
    <location>
        <position position="79"/>
    </location>
</feature>
<dbReference type="GO" id="GO:0019344">
    <property type="term" value="P:cysteine biosynthetic process"/>
    <property type="evidence" value="ECO:0007669"/>
    <property type="project" value="UniProtKB-UniPathway"/>
</dbReference>
<dbReference type="SUPFAM" id="SSF53383">
    <property type="entry name" value="PLP-dependent transferases"/>
    <property type="match status" value="1"/>
</dbReference>
<dbReference type="UniPathway" id="UPA00136">
    <property type="reaction ID" value="UER00202"/>
</dbReference>
<sequence length="79" mass="8760">MLRFETRAVHGDQVQRKLEDKSNILPITLDTFKDEVSVAENSNKQALEKHIASLECAKYALCFPSGLAAVTSIAQLLNE</sequence>
<dbReference type="AlphaFoldDB" id="A0A087TGD8"/>
<organism evidence="1 2">
    <name type="scientific">Stegodyphus mimosarum</name>
    <name type="common">African social velvet spider</name>
    <dbReference type="NCBI Taxonomy" id="407821"/>
    <lineage>
        <taxon>Eukaryota</taxon>
        <taxon>Metazoa</taxon>
        <taxon>Ecdysozoa</taxon>
        <taxon>Arthropoda</taxon>
        <taxon>Chelicerata</taxon>
        <taxon>Arachnida</taxon>
        <taxon>Araneae</taxon>
        <taxon>Araneomorphae</taxon>
        <taxon>Entelegynae</taxon>
        <taxon>Eresoidea</taxon>
        <taxon>Eresidae</taxon>
        <taxon>Stegodyphus</taxon>
    </lineage>
</organism>
<dbReference type="InterPro" id="IPR015424">
    <property type="entry name" value="PyrdxlP-dep_Trfase"/>
</dbReference>
<dbReference type="OrthoDB" id="6426577at2759"/>
<evidence type="ECO:0000313" key="2">
    <source>
        <dbReference type="Proteomes" id="UP000054359"/>
    </source>
</evidence>
<dbReference type="Proteomes" id="UP000054359">
    <property type="component" value="Unassembled WGS sequence"/>
</dbReference>
<dbReference type="InterPro" id="IPR015421">
    <property type="entry name" value="PyrdxlP-dep_Trfase_major"/>
</dbReference>
<dbReference type="Gene3D" id="3.40.640.10">
    <property type="entry name" value="Type I PLP-dependent aspartate aminotransferase-like (Major domain)"/>
    <property type="match status" value="1"/>
</dbReference>
<keyword evidence="2" id="KW-1185">Reference proteome</keyword>